<proteinExistence type="predicted"/>
<comment type="caution">
    <text evidence="2">The sequence shown here is derived from an EMBL/GenBank/DDBJ whole genome shotgun (WGS) entry which is preliminary data.</text>
</comment>
<name>A0A927M2Y3_9ACTN</name>
<dbReference type="RefSeq" id="WP_192772823.1">
    <property type="nucleotide sequence ID" value="NZ_JADBEB010000001.1"/>
</dbReference>
<dbReference type="EMBL" id="JADBEB010000001">
    <property type="protein sequence ID" value="MBE1487102.1"/>
    <property type="molecule type" value="Genomic_DNA"/>
</dbReference>
<feature type="region of interest" description="Disordered" evidence="1">
    <location>
        <begin position="29"/>
        <end position="55"/>
    </location>
</feature>
<accession>A0A927M2Y3</accession>
<keyword evidence="3" id="KW-1185">Reference proteome</keyword>
<protein>
    <submittedName>
        <fullName evidence="2">Uncharacterized protein</fullName>
    </submittedName>
</protein>
<feature type="compositionally biased region" description="Basic and acidic residues" evidence="1">
    <location>
        <begin position="37"/>
        <end position="46"/>
    </location>
</feature>
<gene>
    <name evidence="2" type="ORF">H4W31_002740</name>
</gene>
<evidence type="ECO:0000313" key="3">
    <source>
        <dbReference type="Proteomes" id="UP000649753"/>
    </source>
</evidence>
<evidence type="ECO:0000313" key="2">
    <source>
        <dbReference type="EMBL" id="MBE1487102.1"/>
    </source>
</evidence>
<sequence length="55" mass="6233">MTNGEIIRLRRQMQRRIRAVLAERRMARHAMPAGADDGDHGPETAESRTPQHING</sequence>
<dbReference type="Proteomes" id="UP000649753">
    <property type="component" value="Unassembled WGS sequence"/>
</dbReference>
<reference evidence="2" key="1">
    <citation type="submission" date="2020-10" db="EMBL/GenBank/DDBJ databases">
        <title>Sequencing the genomes of 1000 actinobacteria strains.</title>
        <authorList>
            <person name="Klenk H.-P."/>
        </authorList>
    </citation>
    <scope>NUCLEOTIDE SEQUENCE</scope>
    <source>
        <strain evidence="2">DSM 46832</strain>
    </source>
</reference>
<organism evidence="2 3">
    <name type="scientific">Plantactinospora soyae</name>
    <dbReference type="NCBI Taxonomy" id="1544732"/>
    <lineage>
        <taxon>Bacteria</taxon>
        <taxon>Bacillati</taxon>
        <taxon>Actinomycetota</taxon>
        <taxon>Actinomycetes</taxon>
        <taxon>Micromonosporales</taxon>
        <taxon>Micromonosporaceae</taxon>
        <taxon>Plantactinospora</taxon>
    </lineage>
</organism>
<dbReference type="AlphaFoldDB" id="A0A927M2Y3"/>
<evidence type="ECO:0000256" key="1">
    <source>
        <dbReference type="SAM" id="MobiDB-lite"/>
    </source>
</evidence>